<evidence type="ECO:0000256" key="1">
    <source>
        <dbReference type="SAM" id="SignalP"/>
    </source>
</evidence>
<keyword evidence="1" id="KW-0732">Signal</keyword>
<keyword evidence="3" id="KW-1185">Reference proteome</keyword>
<evidence type="ECO:0000313" key="2">
    <source>
        <dbReference type="EMBL" id="KAK8527520.1"/>
    </source>
</evidence>
<proteinExistence type="predicted"/>
<feature type="signal peptide" evidence="1">
    <location>
        <begin position="1"/>
        <end position="26"/>
    </location>
</feature>
<name>A0ABR2D1A9_9ROSI</name>
<dbReference type="EMBL" id="JBBPBM010000038">
    <property type="protein sequence ID" value="KAK8527520.1"/>
    <property type="molecule type" value="Genomic_DNA"/>
</dbReference>
<feature type="chain" id="PRO_5046695005" evidence="1">
    <location>
        <begin position="27"/>
        <end position="96"/>
    </location>
</feature>
<reference evidence="2 3" key="1">
    <citation type="journal article" date="2024" name="G3 (Bethesda)">
        <title>Genome assembly of Hibiscus sabdariffa L. provides insights into metabolisms of medicinal natural products.</title>
        <authorList>
            <person name="Kim T."/>
        </authorList>
    </citation>
    <scope>NUCLEOTIDE SEQUENCE [LARGE SCALE GENOMIC DNA]</scope>
    <source>
        <strain evidence="2">TK-2024</strain>
        <tissue evidence="2">Old leaves</tissue>
    </source>
</reference>
<dbReference type="Proteomes" id="UP001472677">
    <property type="component" value="Unassembled WGS sequence"/>
</dbReference>
<evidence type="ECO:0000313" key="3">
    <source>
        <dbReference type="Proteomes" id="UP001472677"/>
    </source>
</evidence>
<accession>A0ABR2D1A9</accession>
<protein>
    <submittedName>
        <fullName evidence="2">Uncharacterized protein</fullName>
    </submittedName>
</protein>
<organism evidence="2 3">
    <name type="scientific">Hibiscus sabdariffa</name>
    <name type="common">roselle</name>
    <dbReference type="NCBI Taxonomy" id="183260"/>
    <lineage>
        <taxon>Eukaryota</taxon>
        <taxon>Viridiplantae</taxon>
        <taxon>Streptophyta</taxon>
        <taxon>Embryophyta</taxon>
        <taxon>Tracheophyta</taxon>
        <taxon>Spermatophyta</taxon>
        <taxon>Magnoliopsida</taxon>
        <taxon>eudicotyledons</taxon>
        <taxon>Gunneridae</taxon>
        <taxon>Pentapetalae</taxon>
        <taxon>rosids</taxon>
        <taxon>malvids</taxon>
        <taxon>Malvales</taxon>
        <taxon>Malvaceae</taxon>
        <taxon>Malvoideae</taxon>
        <taxon>Hibiscus</taxon>
    </lineage>
</organism>
<gene>
    <name evidence="2" type="ORF">V6N12_054727</name>
</gene>
<comment type="caution">
    <text evidence="2">The sequence shown here is derived from an EMBL/GenBank/DDBJ whole genome shotgun (WGS) entry which is preliminary data.</text>
</comment>
<sequence>MTRLSMVLLIFLFSFMIFSAPPLADARKLMNLQQMETPLSNNNVVSSVEQREPRGAVSFSNEGHEKDKLFILPRSIDRIYSPSRVLEQATRHFFMS</sequence>